<proteinExistence type="predicted"/>
<accession>A0A8J6EUX0</accession>
<name>A0A8J6EUX0_ELECQ</name>
<dbReference type="AlphaFoldDB" id="A0A8J6EUX0"/>
<dbReference type="Pfam" id="PF00069">
    <property type="entry name" value="Pkinase"/>
    <property type="match status" value="1"/>
</dbReference>
<dbReference type="SMART" id="SM00220">
    <property type="entry name" value="S_TKc"/>
    <property type="match status" value="1"/>
</dbReference>
<dbReference type="PROSITE" id="PS50011">
    <property type="entry name" value="PROTEIN_KINASE_DOM"/>
    <property type="match status" value="1"/>
</dbReference>
<evidence type="ECO:0000256" key="1">
    <source>
        <dbReference type="ARBA" id="ARBA00022527"/>
    </source>
</evidence>
<evidence type="ECO:0000259" key="6">
    <source>
        <dbReference type="PROSITE" id="PS50011"/>
    </source>
</evidence>
<dbReference type="InterPro" id="IPR000719">
    <property type="entry name" value="Prot_kinase_dom"/>
</dbReference>
<keyword evidence="9" id="KW-1185">Reference proteome</keyword>
<dbReference type="GO" id="GO:0004674">
    <property type="term" value="F:protein serine/threonine kinase activity"/>
    <property type="evidence" value="ECO:0007669"/>
    <property type="project" value="UniProtKB-KW"/>
</dbReference>
<gene>
    <name evidence="8" type="ORF">GDO78_003606</name>
</gene>
<keyword evidence="3" id="KW-0547">Nucleotide-binding</keyword>
<reference evidence="8" key="1">
    <citation type="thesis" date="2020" institute="ProQuest LLC" country="789 East Eisenhower Parkway, Ann Arbor, MI, USA">
        <title>Comparative Genomics and Chromosome Evolution.</title>
        <authorList>
            <person name="Mudd A.B."/>
        </authorList>
    </citation>
    <scope>NUCLEOTIDE SEQUENCE</scope>
    <source>
        <strain evidence="8">HN-11 Male</strain>
        <tissue evidence="8">Kidney and liver</tissue>
    </source>
</reference>
<protein>
    <recommendedName>
        <fullName evidence="10">Protein kinase domain-containing protein</fullName>
    </recommendedName>
</protein>
<comment type="caution">
    <text evidence="8">The sequence shown here is derived from an EMBL/GenBank/DDBJ whole genome shotgun (WGS) entry which is preliminary data.</text>
</comment>
<evidence type="ECO:0000313" key="8">
    <source>
        <dbReference type="EMBL" id="KAG9475241.1"/>
    </source>
</evidence>
<evidence type="ECO:0000256" key="5">
    <source>
        <dbReference type="ARBA" id="ARBA00022840"/>
    </source>
</evidence>
<feature type="domain" description="AGC-kinase C-terminal" evidence="7">
    <location>
        <begin position="171"/>
        <end position="223"/>
    </location>
</feature>
<dbReference type="Gene3D" id="1.10.510.10">
    <property type="entry name" value="Transferase(Phosphotransferase) domain 1"/>
    <property type="match status" value="1"/>
</dbReference>
<keyword evidence="2" id="KW-0808">Transferase</keyword>
<keyword evidence="5" id="KW-0067">ATP-binding</keyword>
<dbReference type="GO" id="GO:0005524">
    <property type="term" value="F:ATP binding"/>
    <property type="evidence" value="ECO:0007669"/>
    <property type="project" value="UniProtKB-KW"/>
</dbReference>
<dbReference type="PROSITE" id="PS51285">
    <property type="entry name" value="AGC_KINASE_CTER"/>
    <property type="match status" value="1"/>
</dbReference>
<dbReference type="Proteomes" id="UP000770717">
    <property type="component" value="Unassembled WGS sequence"/>
</dbReference>
<dbReference type="PROSITE" id="PS00108">
    <property type="entry name" value="PROTEIN_KINASE_ST"/>
    <property type="match status" value="1"/>
</dbReference>
<dbReference type="InterPro" id="IPR011009">
    <property type="entry name" value="Kinase-like_dom_sf"/>
</dbReference>
<dbReference type="PANTHER" id="PTHR24351">
    <property type="entry name" value="RIBOSOMAL PROTEIN S6 KINASE"/>
    <property type="match status" value="1"/>
</dbReference>
<evidence type="ECO:0000256" key="2">
    <source>
        <dbReference type="ARBA" id="ARBA00022679"/>
    </source>
</evidence>
<keyword evidence="1" id="KW-0723">Serine/threonine-protein kinase</keyword>
<dbReference type="InterPro" id="IPR008271">
    <property type="entry name" value="Ser/Thr_kinase_AS"/>
</dbReference>
<evidence type="ECO:0000259" key="7">
    <source>
        <dbReference type="PROSITE" id="PS51285"/>
    </source>
</evidence>
<evidence type="ECO:0008006" key="10">
    <source>
        <dbReference type="Google" id="ProtNLM"/>
    </source>
</evidence>
<evidence type="ECO:0000256" key="4">
    <source>
        <dbReference type="ARBA" id="ARBA00022777"/>
    </source>
</evidence>
<dbReference type="EMBL" id="WNTK01000012">
    <property type="protein sequence ID" value="KAG9475241.1"/>
    <property type="molecule type" value="Genomic_DNA"/>
</dbReference>
<dbReference type="OrthoDB" id="10047816at2759"/>
<feature type="domain" description="Protein kinase" evidence="6">
    <location>
        <begin position="1"/>
        <end position="170"/>
    </location>
</feature>
<organism evidence="8 9">
    <name type="scientific">Eleutherodactylus coqui</name>
    <name type="common">Puerto Rican coqui</name>
    <dbReference type="NCBI Taxonomy" id="57060"/>
    <lineage>
        <taxon>Eukaryota</taxon>
        <taxon>Metazoa</taxon>
        <taxon>Chordata</taxon>
        <taxon>Craniata</taxon>
        <taxon>Vertebrata</taxon>
        <taxon>Euteleostomi</taxon>
        <taxon>Amphibia</taxon>
        <taxon>Batrachia</taxon>
        <taxon>Anura</taxon>
        <taxon>Neobatrachia</taxon>
        <taxon>Hyloidea</taxon>
        <taxon>Eleutherodactylidae</taxon>
        <taxon>Eleutherodactylinae</taxon>
        <taxon>Eleutherodactylus</taxon>
        <taxon>Eleutherodactylus</taxon>
    </lineage>
</organism>
<keyword evidence="4" id="KW-0418">Kinase</keyword>
<sequence>MQNDFLIDTKHFPLFIRFITAELICGLQFLHRRGIVHRDIKPDNIMLDKDGHLRIIDLGLAQDRLTASTKIRGREGTTRYMAPEMILKKPYNVAVDWWSMGIVVSRMATGNSPFFDGQQLHIVRQSITTDKPSFPLWLDADLKHLIKELLQKDPERRLGLTGDIRRHPFFGDMNWEELEQRRIVPPFKPFPHVVGIDHLDLPEDAPALHPMSNFSFLAPSWTQ</sequence>
<dbReference type="SUPFAM" id="SSF56112">
    <property type="entry name" value="Protein kinase-like (PK-like)"/>
    <property type="match status" value="1"/>
</dbReference>
<evidence type="ECO:0000256" key="3">
    <source>
        <dbReference type="ARBA" id="ARBA00022741"/>
    </source>
</evidence>
<dbReference type="InterPro" id="IPR000961">
    <property type="entry name" value="AGC-kinase_C"/>
</dbReference>
<evidence type="ECO:0000313" key="9">
    <source>
        <dbReference type="Proteomes" id="UP000770717"/>
    </source>
</evidence>